<sequence length="96" mass="10634">MDKFDFEKAFFFVSPEAWEILADVQSGIEEQANVIIDKRIPLLTAYAVSGTEMAASMRELTLTPFNIRSLILLAETSSLSLAVPRTSLARSTRTPP</sequence>
<evidence type="ECO:0000313" key="2">
    <source>
        <dbReference type="EMBL" id="QJB04508.1"/>
    </source>
</evidence>
<evidence type="ECO:0000313" key="1">
    <source>
        <dbReference type="EMBL" id="QJA99137.1"/>
    </source>
</evidence>
<dbReference type="EMBL" id="MT143884">
    <property type="protein sequence ID" value="QJB04508.1"/>
    <property type="molecule type" value="Genomic_DNA"/>
</dbReference>
<gene>
    <name evidence="1" type="ORF">MM171A01309_0024</name>
    <name evidence="2" type="ORF">MM171B00234_0009</name>
</gene>
<name>A0A6M3LV24_9ZZZZ</name>
<dbReference type="EMBL" id="MT143630">
    <property type="protein sequence ID" value="QJA99137.1"/>
    <property type="molecule type" value="Genomic_DNA"/>
</dbReference>
<reference evidence="1" key="1">
    <citation type="submission" date="2020-03" db="EMBL/GenBank/DDBJ databases">
        <title>The deep terrestrial virosphere.</title>
        <authorList>
            <person name="Holmfeldt K."/>
            <person name="Nilsson E."/>
            <person name="Simone D."/>
            <person name="Lopez-Fernandez M."/>
            <person name="Wu X."/>
            <person name="de Brujin I."/>
            <person name="Lundin D."/>
            <person name="Andersson A."/>
            <person name="Bertilsson S."/>
            <person name="Dopson M."/>
        </authorList>
    </citation>
    <scope>NUCLEOTIDE SEQUENCE</scope>
    <source>
        <strain evidence="1">MM171A01309</strain>
        <strain evidence="2">MM171B00234</strain>
    </source>
</reference>
<protein>
    <submittedName>
        <fullName evidence="1">Uncharacterized protein</fullName>
    </submittedName>
</protein>
<accession>A0A6M3LV24</accession>
<proteinExistence type="predicted"/>
<organism evidence="1">
    <name type="scientific">viral metagenome</name>
    <dbReference type="NCBI Taxonomy" id="1070528"/>
    <lineage>
        <taxon>unclassified sequences</taxon>
        <taxon>metagenomes</taxon>
        <taxon>organismal metagenomes</taxon>
    </lineage>
</organism>
<dbReference type="AlphaFoldDB" id="A0A6M3LV24"/>